<protein>
    <submittedName>
        <fullName evidence="2">Uncharacterized protein</fullName>
    </submittedName>
</protein>
<keyword evidence="1" id="KW-0732">Signal</keyword>
<keyword evidence="3" id="KW-1185">Reference proteome</keyword>
<dbReference type="Proteomes" id="UP000308768">
    <property type="component" value="Unassembled WGS sequence"/>
</dbReference>
<evidence type="ECO:0000256" key="1">
    <source>
        <dbReference type="SAM" id="SignalP"/>
    </source>
</evidence>
<evidence type="ECO:0000313" key="3">
    <source>
        <dbReference type="Proteomes" id="UP000308768"/>
    </source>
</evidence>
<dbReference type="STRING" id="331657.A0A4U0XX48"/>
<gene>
    <name evidence="2" type="ORF">B0A49_00667</name>
</gene>
<dbReference type="AlphaFoldDB" id="A0A4U0XX48"/>
<dbReference type="OrthoDB" id="3924764at2759"/>
<accession>A0A4U0XX48</accession>
<feature type="chain" id="PRO_5020681692" evidence="1">
    <location>
        <begin position="22"/>
        <end position="243"/>
    </location>
</feature>
<proteinExistence type="predicted"/>
<sequence>MFQQLSLVLVLGMITAKPVRADCPNTVCRTQTNDCGVSYGGCYDKCAGQFTQYFTAPDCTPVDTATAMTATTATDSVITPSADLRSAETSSACVPQSICVDKIDACFHRYGGCYDANACDGIGAAAITSPACAVARAASGFARMVRAEATAPASYWKPTTTKASRSHRTTPAPTKLSTAVRQACTPNTVCYDAINSCGVRPLPAAFVHYSTTGGVKAAWGVRVHSARDRIMTQRPPNAAAETE</sequence>
<name>A0A4U0XX48_9PEZI</name>
<dbReference type="EMBL" id="NAJN01000025">
    <property type="protein sequence ID" value="TKA81427.1"/>
    <property type="molecule type" value="Genomic_DNA"/>
</dbReference>
<reference evidence="2 3" key="1">
    <citation type="submission" date="2017-03" db="EMBL/GenBank/DDBJ databases">
        <title>Genomes of endolithic fungi from Antarctica.</title>
        <authorList>
            <person name="Coleine C."/>
            <person name="Masonjones S."/>
            <person name="Stajich J.E."/>
        </authorList>
    </citation>
    <scope>NUCLEOTIDE SEQUENCE [LARGE SCALE GENOMIC DNA]</scope>
    <source>
        <strain evidence="2 3">CCFEE 5187</strain>
    </source>
</reference>
<feature type="signal peptide" evidence="1">
    <location>
        <begin position="1"/>
        <end position="21"/>
    </location>
</feature>
<comment type="caution">
    <text evidence="2">The sequence shown here is derived from an EMBL/GenBank/DDBJ whole genome shotgun (WGS) entry which is preliminary data.</text>
</comment>
<organism evidence="2 3">
    <name type="scientific">Cryomyces minteri</name>
    <dbReference type="NCBI Taxonomy" id="331657"/>
    <lineage>
        <taxon>Eukaryota</taxon>
        <taxon>Fungi</taxon>
        <taxon>Dikarya</taxon>
        <taxon>Ascomycota</taxon>
        <taxon>Pezizomycotina</taxon>
        <taxon>Dothideomycetes</taxon>
        <taxon>Dothideomycetes incertae sedis</taxon>
        <taxon>Cryomyces</taxon>
    </lineage>
</organism>
<evidence type="ECO:0000313" key="2">
    <source>
        <dbReference type="EMBL" id="TKA81427.1"/>
    </source>
</evidence>